<proteinExistence type="predicted"/>
<dbReference type="RefSeq" id="WP_284232116.1">
    <property type="nucleotide sequence ID" value="NZ_BSUL01000001.1"/>
</dbReference>
<dbReference type="EMBL" id="BSUL01000001">
    <property type="protein sequence ID" value="GMA28702.1"/>
    <property type="molecule type" value="Genomic_DNA"/>
</dbReference>
<evidence type="ECO:0000313" key="2">
    <source>
        <dbReference type="Proteomes" id="UP001157160"/>
    </source>
</evidence>
<protein>
    <submittedName>
        <fullName evidence="1">Uncharacterized protein</fullName>
    </submittedName>
</protein>
<sequence>MLAVVKTTRNERGATPGSEAATTLEDALVTDALLPDFLDLAGPAPTVEFGVAVTTDQADGGVLVFAEAILVIDGDRHDRVPLNRILGWSIDSGDETFCVDVRSAERTYRACLPNDFRAPTLSALHAALGPAGTAL</sequence>
<evidence type="ECO:0000313" key="1">
    <source>
        <dbReference type="EMBL" id="GMA28702.1"/>
    </source>
</evidence>
<comment type="caution">
    <text evidence="1">The sequence shown here is derived from an EMBL/GenBank/DDBJ whole genome shotgun (WGS) entry which is preliminary data.</text>
</comment>
<gene>
    <name evidence="1" type="ORF">GCM10025874_19550</name>
</gene>
<keyword evidence="2" id="KW-1185">Reference proteome</keyword>
<dbReference type="AlphaFoldDB" id="A0AA37UUC9"/>
<accession>A0AA37UUC9</accession>
<dbReference type="Proteomes" id="UP001157160">
    <property type="component" value="Unassembled WGS sequence"/>
</dbReference>
<organism evidence="1 2">
    <name type="scientific">Arenivirga flava</name>
    <dbReference type="NCBI Taxonomy" id="1930060"/>
    <lineage>
        <taxon>Bacteria</taxon>
        <taxon>Bacillati</taxon>
        <taxon>Actinomycetota</taxon>
        <taxon>Actinomycetes</taxon>
        <taxon>Micrococcales</taxon>
        <taxon>Microbacteriaceae</taxon>
        <taxon>Arenivirga</taxon>
    </lineage>
</organism>
<reference evidence="1 2" key="1">
    <citation type="journal article" date="2014" name="Int. J. Syst. Evol. Microbiol.">
        <title>Complete genome sequence of Corynebacterium casei LMG S-19264T (=DSM 44701T), isolated from a smear-ripened cheese.</title>
        <authorList>
            <consortium name="US DOE Joint Genome Institute (JGI-PGF)"/>
            <person name="Walter F."/>
            <person name="Albersmeier A."/>
            <person name="Kalinowski J."/>
            <person name="Ruckert C."/>
        </authorList>
    </citation>
    <scope>NUCLEOTIDE SEQUENCE [LARGE SCALE GENOMIC DNA]</scope>
    <source>
        <strain evidence="1 2">NBRC 112289</strain>
    </source>
</reference>
<name>A0AA37UUC9_9MICO</name>